<evidence type="ECO:0000256" key="1">
    <source>
        <dbReference type="SAM" id="MobiDB-lite"/>
    </source>
</evidence>
<dbReference type="Pfam" id="PF01476">
    <property type="entry name" value="LysM"/>
    <property type="match status" value="1"/>
</dbReference>
<evidence type="ECO:0000313" key="3">
    <source>
        <dbReference type="EMBL" id="OES44255.1"/>
    </source>
</evidence>
<dbReference type="NCBIfam" id="TIGR02899">
    <property type="entry name" value="spore_safA"/>
    <property type="match status" value="1"/>
</dbReference>
<evidence type="ECO:0000259" key="2">
    <source>
        <dbReference type="PROSITE" id="PS51782"/>
    </source>
</evidence>
<dbReference type="InterPro" id="IPR018392">
    <property type="entry name" value="LysM"/>
</dbReference>
<dbReference type="OrthoDB" id="2033517at2"/>
<feature type="domain" description="LysM" evidence="2">
    <location>
        <begin position="2"/>
        <end position="47"/>
    </location>
</feature>
<comment type="caution">
    <text evidence="3">The sequence shown here is derived from an EMBL/GenBank/DDBJ whole genome shotgun (WGS) entry which is preliminary data.</text>
</comment>
<dbReference type="EMBL" id="MAMP01000022">
    <property type="protein sequence ID" value="OES44255.1"/>
    <property type="molecule type" value="Genomic_DNA"/>
</dbReference>
<dbReference type="InterPro" id="IPR014248">
    <property type="entry name" value="Spore_coat_assembly_SafA"/>
</dbReference>
<dbReference type="Proteomes" id="UP000095658">
    <property type="component" value="Unassembled WGS sequence"/>
</dbReference>
<organism evidence="3 4">
    <name type="scientific">Domibacillus iocasae</name>
    <dbReference type="NCBI Taxonomy" id="1714016"/>
    <lineage>
        <taxon>Bacteria</taxon>
        <taxon>Bacillati</taxon>
        <taxon>Bacillota</taxon>
        <taxon>Bacilli</taxon>
        <taxon>Bacillales</taxon>
        <taxon>Bacillaceae</taxon>
        <taxon>Domibacillus</taxon>
    </lineage>
</organism>
<dbReference type="STRING" id="1714016.BA724_08170"/>
<feature type="region of interest" description="Disordered" evidence="1">
    <location>
        <begin position="60"/>
        <end position="97"/>
    </location>
</feature>
<dbReference type="Gene3D" id="3.10.350.10">
    <property type="entry name" value="LysM domain"/>
    <property type="match status" value="1"/>
</dbReference>
<dbReference type="CDD" id="cd00118">
    <property type="entry name" value="LysM"/>
    <property type="match status" value="1"/>
</dbReference>
<evidence type="ECO:0000313" key="4">
    <source>
        <dbReference type="Proteomes" id="UP000095658"/>
    </source>
</evidence>
<name>A0A1E7DMM1_9BACI</name>
<dbReference type="InterPro" id="IPR036779">
    <property type="entry name" value="LysM_dom_sf"/>
</dbReference>
<protein>
    <recommendedName>
        <fullName evidence="2">LysM domain-containing protein</fullName>
    </recommendedName>
</protein>
<dbReference type="SUPFAM" id="SSF54106">
    <property type="entry name" value="LysM domain"/>
    <property type="match status" value="1"/>
</dbReference>
<dbReference type="SMART" id="SM00257">
    <property type="entry name" value="LysM"/>
    <property type="match status" value="1"/>
</dbReference>
<dbReference type="AlphaFoldDB" id="A0A1E7DMM1"/>
<reference evidence="3 4" key="1">
    <citation type="submission" date="2016-06" db="EMBL/GenBank/DDBJ databases">
        <title>Domibacillus iocasae genome sequencing.</title>
        <authorList>
            <person name="Verma A."/>
            <person name="Pal Y."/>
            <person name="Ojha A.K."/>
            <person name="Krishnamurthi S."/>
        </authorList>
    </citation>
    <scope>NUCLEOTIDE SEQUENCE [LARGE SCALE GENOMIC DNA]</scope>
    <source>
        <strain evidence="3 4">DSM 29979</strain>
    </source>
</reference>
<dbReference type="PROSITE" id="PS51782">
    <property type="entry name" value="LYSM"/>
    <property type="match status" value="1"/>
</dbReference>
<proteinExistence type="predicted"/>
<sequence length="167" mass="19486">MKIHIVQRGDTLWSIAEKHQVSLEEVKKLNAHLANPEMIVPGMKIKLPDTAMPIEKDHPYANNKPFASPPQMEGLKEMEDEEEPEFTMPENWMTEPVPAPPQMEQDMMMQCPPMPCYFFPVPFPMPHMQPMQHMPNMPHTPYMMPEVEGQEEAEFPNMMPRCPYCHR</sequence>
<gene>
    <name evidence="3" type="ORF">BA724_08170</name>
</gene>
<accession>A0A1E7DMM1</accession>
<dbReference type="RefSeq" id="WP_069938858.1">
    <property type="nucleotide sequence ID" value="NZ_MAMP01000022.1"/>
</dbReference>
<keyword evidence="4" id="KW-1185">Reference proteome</keyword>